<dbReference type="InterPro" id="IPR046342">
    <property type="entry name" value="CBS_dom_sf"/>
</dbReference>
<reference evidence="2 3" key="1">
    <citation type="journal article" date="2012" name="Mol. Biol. Evol.">
        <title>Genome reduction and co-evolution between the primary and secondary bacterial symbionts of psyllids.</title>
        <authorList>
            <person name="Sloan D.B."/>
            <person name="Moran N.A."/>
        </authorList>
    </citation>
    <scope>NUCLEOTIDE SEQUENCE [LARGE SCALE GENOMIC DNA]</scope>
    <source>
        <strain evidence="2">Ceuc_S</strain>
    </source>
</reference>
<evidence type="ECO:0000313" key="2">
    <source>
        <dbReference type="EMBL" id="AFP84967.1"/>
    </source>
</evidence>
<sequence>MNEDKDYVDGIFLAKNLLPFMLSYKDLFSISRILMPVLVVPESKRVDLMLKEFRSTCYLIMTIIIDECGGVFGLITIAGIL</sequence>
<proteinExistence type="predicted"/>
<dbReference type="KEGG" id="sect:A359_05750"/>
<name>J3TFG9_9ENTR</name>
<dbReference type="EMBL" id="CP003546">
    <property type="protein sequence ID" value="AFP84967.1"/>
    <property type="molecule type" value="Genomic_DNA"/>
</dbReference>
<organism evidence="2 3">
    <name type="scientific">secondary endosymbiont of Ctenarytaina eucalypti</name>
    <dbReference type="NCBI Taxonomy" id="1199245"/>
    <lineage>
        <taxon>Bacteria</taxon>
        <taxon>Pseudomonadati</taxon>
        <taxon>Pseudomonadota</taxon>
        <taxon>Gammaproteobacteria</taxon>
        <taxon>Enterobacterales</taxon>
        <taxon>Enterobacteriaceae</taxon>
        <taxon>aphid secondary symbionts</taxon>
    </lineage>
</organism>
<dbReference type="HOGENOM" id="CLU_2571897_0_0_6"/>
<dbReference type="AlphaFoldDB" id="J3TFG9"/>
<dbReference type="SUPFAM" id="SSF54631">
    <property type="entry name" value="CBS-domain pair"/>
    <property type="match status" value="1"/>
</dbReference>
<protein>
    <submittedName>
        <fullName evidence="2">Uncharacterized protein</fullName>
    </submittedName>
</protein>
<evidence type="ECO:0000313" key="3">
    <source>
        <dbReference type="Proteomes" id="UP000003936"/>
    </source>
</evidence>
<keyword evidence="1" id="KW-0472">Membrane</keyword>
<feature type="transmembrane region" description="Helical" evidence="1">
    <location>
        <begin position="58"/>
        <end position="80"/>
    </location>
</feature>
<evidence type="ECO:0000256" key="1">
    <source>
        <dbReference type="SAM" id="Phobius"/>
    </source>
</evidence>
<dbReference type="STRING" id="1199245.A359_05750"/>
<accession>J3TFG9</accession>
<keyword evidence="1" id="KW-1133">Transmembrane helix</keyword>
<dbReference type="Gene3D" id="3.90.1280.20">
    <property type="match status" value="2"/>
</dbReference>
<gene>
    <name evidence="2" type="ORF">A359_05750</name>
</gene>
<dbReference type="Proteomes" id="UP000003936">
    <property type="component" value="Chromosome"/>
</dbReference>
<keyword evidence="1" id="KW-0812">Transmembrane</keyword>
<keyword evidence="3" id="KW-1185">Reference proteome</keyword>